<proteinExistence type="predicted"/>
<feature type="non-terminal residue" evidence="1">
    <location>
        <position position="88"/>
    </location>
</feature>
<sequence>MTVNNSYFGNNEAPFGGGLYWHGEGAEVSISDSVISNNTAEHGGGMYWSSGAPVIAGCSIMGNRAKTGWFVPDDIIYQQYYYYFYYFG</sequence>
<organism evidence="1">
    <name type="scientific">marine sediment metagenome</name>
    <dbReference type="NCBI Taxonomy" id="412755"/>
    <lineage>
        <taxon>unclassified sequences</taxon>
        <taxon>metagenomes</taxon>
        <taxon>ecological metagenomes</taxon>
    </lineage>
</organism>
<dbReference type="AlphaFoldDB" id="X1UCC9"/>
<dbReference type="InterPro" id="IPR011050">
    <property type="entry name" value="Pectin_lyase_fold/virulence"/>
</dbReference>
<comment type="caution">
    <text evidence="1">The sequence shown here is derived from an EMBL/GenBank/DDBJ whole genome shotgun (WGS) entry which is preliminary data.</text>
</comment>
<dbReference type="EMBL" id="BARW01027373">
    <property type="protein sequence ID" value="GAJ15183.1"/>
    <property type="molecule type" value="Genomic_DNA"/>
</dbReference>
<reference evidence="1" key="1">
    <citation type="journal article" date="2014" name="Front. Microbiol.">
        <title>High frequency of phylogenetically diverse reductive dehalogenase-homologous genes in deep subseafloor sedimentary metagenomes.</title>
        <authorList>
            <person name="Kawai M."/>
            <person name="Futagami T."/>
            <person name="Toyoda A."/>
            <person name="Takaki Y."/>
            <person name="Nishi S."/>
            <person name="Hori S."/>
            <person name="Arai W."/>
            <person name="Tsubouchi T."/>
            <person name="Morono Y."/>
            <person name="Uchiyama I."/>
            <person name="Ito T."/>
            <person name="Fujiyama A."/>
            <person name="Inagaki F."/>
            <person name="Takami H."/>
        </authorList>
    </citation>
    <scope>NUCLEOTIDE SEQUENCE</scope>
    <source>
        <strain evidence="1">Expedition CK06-06</strain>
    </source>
</reference>
<name>X1UCC9_9ZZZZ</name>
<protein>
    <recommendedName>
        <fullName evidence="2">Right handed beta helix domain-containing protein</fullName>
    </recommendedName>
</protein>
<evidence type="ECO:0008006" key="2">
    <source>
        <dbReference type="Google" id="ProtNLM"/>
    </source>
</evidence>
<gene>
    <name evidence="1" type="ORF">S12H4_44428</name>
</gene>
<dbReference type="SUPFAM" id="SSF51126">
    <property type="entry name" value="Pectin lyase-like"/>
    <property type="match status" value="1"/>
</dbReference>
<evidence type="ECO:0000313" key="1">
    <source>
        <dbReference type="EMBL" id="GAJ15183.1"/>
    </source>
</evidence>
<accession>X1UCC9</accession>